<dbReference type="InterPro" id="IPR029058">
    <property type="entry name" value="AB_hydrolase_fold"/>
</dbReference>
<evidence type="ECO:0000313" key="4">
    <source>
        <dbReference type="Proteomes" id="UP000823775"/>
    </source>
</evidence>
<dbReference type="EMBL" id="JACEIK010003936">
    <property type="protein sequence ID" value="MCD9643592.1"/>
    <property type="molecule type" value="Genomic_DNA"/>
</dbReference>
<proteinExistence type="inferred from homology"/>
<sequence length="333" mass="37120">MASSYDNMNDLVADLYPYFRVYKDGRVERFDDKSDSIGFSYVPPSLDDPQTDVSSKDVTISPYVSARLYLPKNTTANITQKLPILVYYHGGGLVSGSAFSLLHHRYLNVLVSKSNVVAISVEYRLAPEHDVPMIYEDCWTALQWVAAHVHVDDEKSTIVNKDPWLTDHGDFEKLSIVGDSAGGNIVYNMAMRAGKEGGINENVTINGSILAFPYLLIPIENVEQCVSYKIWMATAPTSEADINSPMINPLAEKAPSLSGLGCSRLLLCIGEKDEYIPREIGIRFVEGVKNSGWKGDLEFIEIENEGHCFQMTNINTEKSRDLIKRFASFIQST</sequence>
<comment type="caution">
    <text evidence="3">The sequence shown here is derived from an EMBL/GenBank/DDBJ whole genome shotgun (WGS) entry which is preliminary data.</text>
</comment>
<evidence type="ECO:0000313" key="3">
    <source>
        <dbReference type="EMBL" id="MCD9643592.1"/>
    </source>
</evidence>
<organism evidence="3 4">
    <name type="scientific">Datura stramonium</name>
    <name type="common">Jimsonweed</name>
    <name type="synonym">Common thornapple</name>
    <dbReference type="NCBI Taxonomy" id="4076"/>
    <lineage>
        <taxon>Eukaryota</taxon>
        <taxon>Viridiplantae</taxon>
        <taxon>Streptophyta</taxon>
        <taxon>Embryophyta</taxon>
        <taxon>Tracheophyta</taxon>
        <taxon>Spermatophyta</taxon>
        <taxon>Magnoliopsida</taxon>
        <taxon>eudicotyledons</taxon>
        <taxon>Gunneridae</taxon>
        <taxon>Pentapetalae</taxon>
        <taxon>asterids</taxon>
        <taxon>lamiids</taxon>
        <taxon>Solanales</taxon>
        <taxon>Solanaceae</taxon>
        <taxon>Solanoideae</taxon>
        <taxon>Datureae</taxon>
        <taxon>Datura</taxon>
    </lineage>
</organism>
<dbReference type="InterPro" id="IPR050466">
    <property type="entry name" value="Carboxylest/Gibb_receptor"/>
</dbReference>
<dbReference type="SUPFAM" id="SSF53474">
    <property type="entry name" value="alpha/beta-Hydrolases"/>
    <property type="match status" value="1"/>
</dbReference>
<dbReference type="PANTHER" id="PTHR23024">
    <property type="entry name" value="ARYLACETAMIDE DEACETYLASE"/>
    <property type="match status" value="1"/>
</dbReference>
<comment type="similarity">
    <text evidence="1">Belongs to the 'GDXG' lipolytic enzyme family.</text>
</comment>
<evidence type="ECO:0000259" key="2">
    <source>
        <dbReference type="Pfam" id="PF07859"/>
    </source>
</evidence>
<name>A0ABS8V9J9_DATST</name>
<dbReference type="Proteomes" id="UP000823775">
    <property type="component" value="Unassembled WGS sequence"/>
</dbReference>
<dbReference type="Gene3D" id="3.40.50.1820">
    <property type="entry name" value="alpha/beta hydrolase"/>
    <property type="match status" value="1"/>
</dbReference>
<protein>
    <recommendedName>
        <fullName evidence="2">Alpha/beta hydrolase fold-3 domain-containing protein</fullName>
    </recommendedName>
</protein>
<evidence type="ECO:0000256" key="1">
    <source>
        <dbReference type="ARBA" id="ARBA00010515"/>
    </source>
</evidence>
<accession>A0ABS8V9J9</accession>
<keyword evidence="4" id="KW-1185">Reference proteome</keyword>
<dbReference type="InterPro" id="IPR013094">
    <property type="entry name" value="AB_hydrolase_3"/>
</dbReference>
<dbReference type="Pfam" id="PF07859">
    <property type="entry name" value="Abhydrolase_3"/>
    <property type="match status" value="1"/>
</dbReference>
<dbReference type="PANTHER" id="PTHR23024:SF522">
    <property type="entry name" value="2-HYDROXYISOFLAVANONE DEHYDRATASE"/>
    <property type="match status" value="1"/>
</dbReference>
<reference evidence="3 4" key="1">
    <citation type="journal article" date="2021" name="BMC Genomics">
        <title>Datura genome reveals duplications of psychoactive alkaloid biosynthetic genes and high mutation rate following tissue culture.</title>
        <authorList>
            <person name="Rajewski A."/>
            <person name="Carter-House D."/>
            <person name="Stajich J."/>
            <person name="Litt A."/>
        </authorList>
    </citation>
    <scope>NUCLEOTIDE SEQUENCE [LARGE SCALE GENOMIC DNA]</scope>
    <source>
        <strain evidence="3">AR-01</strain>
    </source>
</reference>
<gene>
    <name evidence="3" type="ORF">HAX54_031195</name>
</gene>
<feature type="domain" description="Alpha/beta hydrolase fold-3" evidence="2">
    <location>
        <begin position="85"/>
        <end position="310"/>
    </location>
</feature>